<dbReference type="SMART" id="SM00389">
    <property type="entry name" value="HOX"/>
    <property type="match status" value="1"/>
</dbReference>
<organism evidence="7">
    <name type="scientific">Naegleria gruberi</name>
    <name type="common">Amoeba</name>
    <dbReference type="NCBI Taxonomy" id="5762"/>
    <lineage>
        <taxon>Eukaryota</taxon>
        <taxon>Discoba</taxon>
        <taxon>Heterolobosea</taxon>
        <taxon>Tetramitia</taxon>
        <taxon>Eutetramitia</taxon>
        <taxon>Vahlkampfiidae</taxon>
        <taxon>Naegleria</taxon>
    </lineage>
</organism>
<dbReference type="GO" id="GO:0006355">
    <property type="term" value="P:regulation of DNA-templated transcription"/>
    <property type="evidence" value="ECO:0007669"/>
    <property type="project" value="InterPro"/>
</dbReference>
<dbReference type="GeneID" id="8850584"/>
<keyword evidence="3 4" id="KW-0539">Nucleus</keyword>
<dbReference type="Proteomes" id="UP000006671">
    <property type="component" value="Unassembled WGS sequence"/>
</dbReference>
<keyword evidence="7" id="KW-1185">Reference proteome</keyword>
<dbReference type="AlphaFoldDB" id="D2VCY3"/>
<dbReference type="KEGG" id="ngr:NAEGRDRAFT_66731"/>
<keyword evidence="1 4" id="KW-0238">DNA-binding</keyword>
<gene>
    <name evidence="6" type="ORF">NAEGRDRAFT_66731</name>
</gene>
<comment type="subcellular location">
    <subcellularLocation>
        <location evidence="4">Nucleus</location>
    </subcellularLocation>
</comment>
<dbReference type="VEuPathDB" id="AmoebaDB:NAEGRDRAFT_66731"/>
<accession>D2VCY3</accession>
<dbReference type="EMBL" id="GG738863">
    <property type="protein sequence ID" value="EFC45383.1"/>
    <property type="molecule type" value="Genomic_DNA"/>
</dbReference>
<dbReference type="PANTHER" id="PTHR11850">
    <property type="entry name" value="HOMEOBOX PROTEIN TRANSCRIPTION FACTORS"/>
    <property type="match status" value="1"/>
</dbReference>
<evidence type="ECO:0000256" key="2">
    <source>
        <dbReference type="ARBA" id="ARBA00023155"/>
    </source>
</evidence>
<reference evidence="6 7" key="1">
    <citation type="journal article" date="2010" name="Cell">
        <title>The genome of Naegleria gruberi illuminates early eukaryotic versatility.</title>
        <authorList>
            <person name="Fritz-Laylin L.K."/>
            <person name="Prochnik S.E."/>
            <person name="Ginger M.L."/>
            <person name="Dacks J.B."/>
            <person name="Carpenter M.L."/>
            <person name="Field M.C."/>
            <person name="Kuo A."/>
            <person name="Paredez A."/>
            <person name="Chapman J."/>
            <person name="Pham J."/>
            <person name="Shu S."/>
            <person name="Neupane R."/>
            <person name="Cipriano M."/>
            <person name="Mancuso J."/>
            <person name="Tu H."/>
            <person name="Salamov A."/>
            <person name="Lindquist E."/>
            <person name="Shapiro H."/>
            <person name="Lucas S."/>
            <person name="Grigoriev I.V."/>
            <person name="Cande W.Z."/>
            <person name="Fulton C."/>
            <person name="Rokhsar D.S."/>
            <person name="Dawson S.C."/>
        </authorList>
    </citation>
    <scope>NUCLEOTIDE SEQUENCE [LARGE SCALE GENOMIC DNA]</scope>
    <source>
        <strain evidence="6 7">NEG-M</strain>
    </source>
</reference>
<keyword evidence="2 4" id="KW-0371">Homeobox</keyword>
<evidence type="ECO:0000313" key="6">
    <source>
        <dbReference type="EMBL" id="EFC45383.1"/>
    </source>
</evidence>
<evidence type="ECO:0000259" key="5">
    <source>
        <dbReference type="PROSITE" id="PS50071"/>
    </source>
</evidence>
<feature type="DNA-binding region" description="Homeobox" evidence="4">
    <location>
        <begin position="188"/>
        <end position="250"/>
    </location>
</feature>
<protein>
    <submittedName>
        <fullName evidence="6">Predicted protein</fullName>
    </submittedName>
</protein>
<feature type="domain" description="Homeobox" evidence="5">
    <location>
        <begin position="186"/>
        <end position="249"/>
    </location>
</feature>
<dbReference type="InterPro" id="IPR050224">
    <property type="entry name" value="TALE_homeobox"/>
</dbReference>
<evidence type="ECO:0000313" key="7">
    <source>
        <dbReference type="Proteomes" id="UP000006671"/>
    </source>
</evidence>
<evidence type="ECO:0000256" key="3">
    <source>
        <dbReference type="ARBA" id="ARBA00023242"/>
    </source>
</evidence>
<proteinExistence type="predicted"/>
<dbReference type="GO" id="GO:0005634">
    <property type="term" value="C:nucleus"/>
    <property type="evidence" value="ECO:0007669"/>
    <property type="project" value="UniProtKB-SubCell"/>
</dbReference>
<sequence>MTSLSNPSNNILTAAMNNSTTTYHQQGHVSAEQALLSMISNPNSSLSFSNPNSNNSFLLSNNFNPQQQQQILNSSANSQQIMNPQQEYMKHILMRIDQSLDMVSQNLFRDLDSFYMMQHQEFNHKKRKFSEYEEATDYNHGIGAELIEEGAEGVGCNNSSNFVQKSAVQQELDNESIELQQLTDWIQNKKRKKNTSQGKKEILKEFLMLNKNNPYPSERQKEIFMKELDYDKKQLNNWFINARKRYLRKKVAYTPPDIRNKNEFDSILENKVRQSMNHNGEEDDEQNLPLLN</sequence>
<dbReference type="Gene3D" id="1.10.10.60">
    <property type="entry name" value="Homeodomain-like"/>
    <property type="match status" value="1"/>
</dbReference>
<dbReference type="PROSITE" id="PS50071">
    <property type="entry name" value="HOMEOBOX_2"/>
    <property type="match status" value="1"/>
</dbReference>
<dbReference type="InParanoid" id="D2VCY3"/>
<name>D2VCY3_NAEGR</name>
<dbReference type="SUPFAM" id="SSF46689">
    <property type="entry name" value="Homeodomain-like"/>
    <property type="match status" value="1"/>
</dbReference>
<dbReference type="InterPro" id="IPR001356">
    <property type="entry name" value="HD"/>
</dbReference>
<dbReference type="InterPro" id="IPR009057">
    <property type="entry name" value="Homeodomain-like_sf"/>
</dbReference>
<dbReference type="CDD" id="cd00086">
    <property type="entry name" value="homeodomain"/>
    <property type="match status" value="1"/>
</dbReference>
<evidence type="ECO:0000256" key="1">
    <source>
        <dbReference type="ARBA" id="ARBA00023125"/>
    </source>
</evidence>
<dbReference type="STRING" id="5762.D2VCY3"/>
<dbReference type="InterPro" id="IPR008422">
    <property type="entry name" value="KN_HD"/>
</dbReference>
<dbReference type="RefSeq" id="XP_002678127.1">
    <property type="nucleotide sequence ID" value="XM_002678081.1"/>
</dbReference>
<dbReference type="OrthoDB" id="10056939at2759"/>
<dbReference type="GO" id="GO:0003677">
    <property type="term" value="F:DNA binding"/>
    <property type="evidence" value="ECO:0007669"/>
    <property type="project" value="UniProtKB-UniRule"/>
</dbReference>
<evidence type="ECO:0000256" key="4">
    <source>
        <dbReference type="PROSITE-ProRule" id="PRU00108"/>
    </source>
</evidence>
<dbReference type="Pfam" id="PF05920">
    <property type="entry name" value="Homeobox_KN"/>
    <property type="match status" value="1"/>
</dbReference>